<dbReference type="EMBL" id="SGXE01000001">
    <property type="protein sequence ID" value="RZS98815.1"/>
    <property type="molecule type" value="Genomic_DNA"/>
</dbReference>
<dbReference type="AlphaFoldDB" id="A0A4Q7PET7"/>
<protein>
    <recommendedName>
        <fullName evidence="4">YARHG domain-containing protein</fullName>
    </recommendedName>
</protein>
<dbReference type="RefSeq" id="WP_130284695.1">
    <property type="nucleotide sequence ID" value="NZ_SGXE01000001.1"/>
</dbReference>
<dbReference type="Proteomes" id="UP000292262">
    <property type="component" value="Unassembled WGS sequence"/>
</dbReference>
<evidence type="ECO:0000313" key="2">
    <source>
        <dbReference type="EMBL" id="RZS98815.1"/>
    </source>
</evidence>
<name>A0A4Q7PET7_9FLAO</name>
<proteinExistence type="predicted"/>
<evidence type="ECO:0000256" key="1">
    <source>
        <dbReference type="SAM" id="SignalP"/>
    </source>
</evidence>
<accession>A0A4Q7PET7</accession>
<evidence type="ECO:0000313" key="3">
    <source>
        <dbReference type="Proteomes" id="UP000292262"/>
    </source>
</evidence>
<sequence length="102" mass="11938">MKTTSTFIVLFFLALNIFAQDNEIQTQNVQETTTNYKATKKCVKFNAEEKACFAEKSKLSFYESLISENGFNIHLKDSDRLAIRKTREIIEKKRNQTLYTEK</sequence>
<feature type="signal peptide" evidence="1">
    <location>
        <begin position="1"/>
        <end position="19"/>
    </location>
</feature>
<organism evidence="2 3">
    <name type="scientific">Aquimarina brevivitae</name>
    <dbReference type="NCBI Taxonomy" id="323412"/>
    <lineage>
        <taxon>Bacteria</taxon>
        <taxon>Pseudomonadati</taxon>
        <taxon>Bacteroidota</taxon>
        <taxon>Flavobacteriia</taxon>
        <taxon>Flavobacteriales</taxon>
        <taxon>Flavobacteriaceae</taxon>
        <taxon>Aquimarina</taxon>
    </lineage>
</organism>
<reference evidence="2 3" key="1">
    <citation type="submission" date="2019-02" db="EMBL/GenBank/DDBJ databases">
        <title>Genomic Encyclopedia of Type Strains, Phase IV (KMG-IV): sequencing the most valuable type-strain genomes for metagenomic binning, comparative biology and taxonomic classification.</title>
        <authorList>
            <person name="Goeker M."/>
        </authorList>
    </citation>
    <scope>NUCLEOTIDE SEQUENCE [LARGE SCALE GENOMIC DNA]</scope>
    <source>
        <strain evidence="2 3">DSM 17196</strain>
    </source>
</reference>
<comment type="caution">
    <text evidence="2">The sequence shown here is derived from an EMBL/GenBank/DDBJ whole genome shotgun (WGS) entry which is preliminary data.</text>
</comment>
<keyword evidence="1" id="KW-0732">Signal</keyword>
<evidence type="ECO:0008006" key="4">
    <source>
        <dbReference type="Google" id="ProtNLM"/>
    </source>
</evidence>
<feature type="chain" id="PRO_5020512474" description="YARHG domain-containing protein" evidence="1">
    <location>
        <begin position="20"/>
        <end position="102"/>
    </location>
</feature>
<gene>
    <name evidence="2" type="ORF">EV197_0015</name>
</gene>
<dbReference type="OrthoDB" id="1163628at2"/>
<keyword evidence="3" id="KW-1185">Reference proteome</keyword>